<evidence type="ECO:0000256" key="1">
    <source>
        <dbReference type="SAM" id="Phobius"/>
    </source>
</evidence>
<keyword evidence="1" id="KW-1133">Transmembrane helix</keyword>
<evidence type="ECO:0000313" key="2">
    <source>
        <dbReference type="EMBL" id="KAE8339100.1"/>
    </source>
</evidence>
<dbReference type="EMBL" id="ML737160">
    <property type="protein sequence ID" value="KAE8339100.1"/>
    <property type="molecule type" value="Genomic_DNA"/>
</dbReference>
<sequence>MYLVCRTYNILHVEYNKDQLGRWRFHDVHSLHVLALVYLIPVGTWSPSRLLRISTTTVMFTLRILLLLFF</sequence>
<organism evidence="2">
    <name type="scientific">Aspergillus arachidicola</name>
    <dbReference type="NCBI Taxonomy" id="656916"/>
    <lineage>
        <taxon>Eukaryota</taxon>
        <taxon>Fungi</taxon>
        <taxon>Dikarya</taxon>
        <taxon>Ascomycota</taxon>
        <taxon>Pezizomycotina</taxon>
        <taxon>Eurotiomycetes</taxon>
        <taxon>Eurotiomycetidae</taxon>
        <taxon>Eurotiales</taxon>
        <taxon>Aspergillaceae</taxon>
        <taxon>Aspergillus</taxon>
        <taxon>Aspergillus subgen. Circumdati</taxon>
    </lineage>
</organism>
<keyword evidence="1" id="KW-0472">Membrane</keyword>
<proteinExistence type="predicted"/>
<keyword evidence="1" id="KW-0812">Transmembrane</keyword>
<dbReference type="AlphaFoldDB" id="A0A5N6Y5T3"/>
<gene>
    <name evidence="2" type="ORF">BDV24DRAFT_136671</name>
</gene>
<feature type="transmembrane region" description="Helical" evidence="1">
    <location>
        <begin position="50"/>
        <end position="69"/>
    </location>
</feature>
<accession>A0A5N6Y5T3</accession>
<dbReference type="Proteomes" id="UP000325558">
    <property type="component" value="Unassembled WGS sequence"/>
</dbReference>
<protein>
    <submittedName>
        <fullName evidence="2">Uncharacterized protein</fullName>
    </submittedName>
</protein>
<reference evidence="2" key="1">
    <citation type="submission" date="2019-04" db="EMBL/GenBank/DDBJ databases">
        <title>Friends and foes A comparative genomics study of 23 Aspergillus species from section Flavi.</title>
        <authorList>
            <consortium name="DOE Joint Genome Institute"/>
            <person name="Kjaerbolling I."/>
            <person name="Vesth T."/>
            <person name="Frisvad J.C."/>
            <person name="Nybo J.L."/>
            <person name="Theobald S."/>
            <person name="Kildgaard S."/>
            <person name="Isbrandt T."/>
            <person name="Kuo A."/>
            <person name="Sato A."/>
            <person name="Lyhne E.K."/>
            <person name="Kogle M.E."/>
            <person name="Wiebenga A."/>
            <person name="Kun R.S."/>
            <person name="Lubbers R.J."/>
            <person name="Makela M.R."/>
            <person name="Barry K."/>
            <person name="Chovatia M."/>
            <person name="Clum A."/>
            <person name="Daum C."/>
            <person name="Haridas S."/>
            <person name="He G."/>
            <person name="LaButti K."/>
            <person name="Lipzen A."/>
            <person name="Mondo S."/>
            <person name="Riley R."/>
            <person name="Salamov A."/>
            <person name="Simmons B.A."/>
            <person name="Magnuson J.K."/>
            <person name="Henrissat B."/>
            <person name="Mortensen U.H."/>
            <person name="Larsen T.O."/>
            <person name="Devries R.P."/>
            <person name="Grigoriev I.V."/>
            <person name="Machida M."/>
            <person name="Baker S.E."/>
            <person name="Andersen M.R."/>
        </authorList>
    </citation>
    <scope>NUCLEOTIDE SEQUENCE</scope>
    <source>
        <strain evidence="2">CBS 117612</strain>
    </source>
</reference>
<name>A0A5N6Y5T3_9EURO</name>
<feature type="transmembrane region" description="Helical" evidence="1">
    <location>
        <begin position="25"/>
        <end position="44"/>
    </location>
</feature>